<name>A0ACB0FH27_RANTA</name>
<protein>
    <submittedName>
        <fullName evidence="1">Uncharacterized protein</fullName>
    </submittedName>
</protein>
<evidence type="ECO:0000313" key="1">
    <source>
        <dbReference type="EMBL" id="CAI9712078.1"/>
    </source>
</evidence>
<accession>A0ACB0FH27</accession>
<reference evidence="1" key="1">
    <citation type="submission" date="2023-05" db="EMBL/GenBank/DDBJ databases">
        <authorList>
            <consortium name="ELIXIR-Norway"/>
        </authorList>
    </citation>
    <scope>NUCLEOTIDE SEQUENCE</scope>
</reference>
<gene>
    <name evidence="1" type="ORF">MRATA1EN3_LOCUS23291</name>
</gene>
<proteinExistence type="predicted"/>
<organism evidence="1 2">
    <name type="scientific">Rangifer tarandus platyrhynchus</name>
    <name type="common">Svalbard reindeer</name>
    <dbReference type="NCBI Taxonomy" id="3082113"/>
    <lineage>
        <taxon>Eukaryota</taxon>
        <taxon>Metazoa</taxon>
        <taxon>Chordata</taxon>
        <taxon>Craniata</taxon>
        <taxon>Vertebrata</taxon>
        <taxon>Euteleostomi</taxon>
        <taxon>Mammalia</taxon>
        <taxon>Eutheria</taxon>
        <taxon>Laurasiatheria</taxon>
        <taxon>Artiodactyla</taxon>
        <taxon>Ruminantia</taxon>
        <taxon>Pecora</taxon>
        <taxon>Cervidae</taxon>
        <taxon>Odocoileinae</taxon>
        <taxon>Rangifer</taxon>
    </lineage>
</organism>
<evidence type="ECO:0000313" key="2">
    <source>
        <dbReference type="Proteomes" id="UP001162501"/>
    </source>
</evidence>
<sequence length="709" mass="76230">MPCRSGPGSSVGSSSNECAHLGVLPPNPPATPPLPRRQKAGRCLSRRVHAVVHTHGLSWDTRDQACGQGWPGPREVPVGETGSSPVYRSEEAKKLPARGTRGRGARRDCWGQPCRTPRAAPVIGHRSSPRRGSSSRSIFSASPASPVTALPQGFAGESTLNTPLLNVLCADGERRGKLDGAAGAADAPRAGCARVVAATVMKVPDSRGSARNRTRPVRMSPPAAQRDPEVSAFVHFAKCYLLGFRDALVSLICTKREHLLTTVDQFFSCWGRKGLKSPVQRASFPGQQRWARTGLADPDARSQAHDSALATSQPLRQDRTRVDREAPLHFDERCWGGCTGMNAPLSLPPRAWHLLKPDLGQGHRLQLRADAGDKAHRCQSPSAERGQEESSRFCEIETGLRRREMGERERVGERGVSDARAPPGVRATLGQDGFRRESRTCCGLAPPASCGLPYTASLPCVSIGTAVVGTTGRGGAAARPPPDRHLILKCQPETRQSCSASARPEFDGGILTAALGGLSREQPSSQMGEWGSETSSNSPKVTQLPMRWARRHRTVRSCGPSAPLSVTLTSHGSSSGNTWISRRSPSSRKHRSLWEGATAARLQLLLSKASPGLSSQVDGGTAVGFPGCGPQLRLTPQRILHVQVEKRSERGQLARPPSAFQPRHTAVPPGRSHRPHGLHGRAVKRPRPVQHTPDTSYERSERCLCPEPG</sequence>
<dbReference type="EMBL" id="OX596091">
    <property type="protein sequence ID" value="CAI9712078.1"/>
    <property type="molecule type" value="Genomic_DNA"/>
</dbReference>
<dbReference type="Proteomes" id="UP001162501">
    <property type="component" value="Chromosome 7"/>
</dbReference>